<feature type="active site" description="Charge relay system" evidence="9">
    <location>
        <position position="66"/>
    </location>
</feature>
<dbReference type="GO" id="GO:0008616">
    <property type="term" value="P:tRNA queuosine(34) biosynthetic process"/>
    <property type="evidence" value="ECO:0007669"/>
    <property type="project" value="UniProtKB-KW"/>
</dbReference>
<keyword evidence="12" id="KW-1185">Reference proteome</keyword>
<dbReference type="EMBL" id="FQVL01000005">
    <property type="protein sequence ID" value="SHE93485.1"/>
    <property type="molecule type" value="Genomic_DNA"/>
</dbReference>
<feature type="active site" description="Proton acceptor" evidence="9">
    <location>
        <position position="25"/>
    </location>
</feature>
<dbReference type="PANTHER" id="PTHR12589">
    <property type="entry name" value="PYRUVOYL TETRAHYDROBIOPTERIN SYNTHASE"/>
    <property type="match status" value="1"/>
</dbReference>
<keyword evidence="4 8" id="KW-0479">Metal-binding</keyword>
<dbReference type="RefSeq" id="WP_073154657.1">
    <property type="nucleotide sequence ID" value="NZ_FQVL01000005.1"/>
</dbReference>
<dbReference type="GO" id="GO:0046872">
    <property type="term" value="F:metal ion binding"/>
    <property type="evidence" value="ECO:0007669"/>
    <property type="project" value="UniProtKB-KW"/>
</dbReference>
<dbReference type="PANTHER" id="PTHR12589:SF7">
    <property type="entry name" value="6-PYRUVOYL TETRAHYDROBIOPTERIN SYNTHASE"/>
    <property type="match status" value="1"/>
</dbReference>
<feature type="binding site" evidence="10">
    <location>
        <position position="17"/>
    </location>
    <ligand>
        <name>Zn(2+)</name>
        <dbReference type="ChEBI" id="CHEBI:29105"/>
    </ligand>
</feature>
<organism evidence="11 12">
    <name type="scientific">Seinonella peptonophila</name>
    <dbReference type="NCBI Taxonomy" id="112248"/>
    <lineage>
        <taxon>Bacteria</taxon>
        <taxon>Bacillati</taxon>
        <taxon>Bacillota</taxon>
        <taxon>Bacilli</taxon>
        <taxon>Bacillales</taxon>
        <taxon>Thermoactinomycetaceae</taxon>
        <taxon>Seinonella</taxon>
    </lineage>
</organism>
<evidence type="ECO:0000313" key="12">
    <source>
        <dbReference type="Proteomes" id="UP000184476"/>
    </source>
</evidence>
<comment type="catalytic activity">
    <reaction evidence="7 8">
        <text>7,8-dihydroneopterin 3'-triphosphate + H2O = 6-carboxy-5,6,7,8-tetrahydropterin + triphosphate + acetaldehyde + 2 H(+)</text>
        <dbReference type="Rhea" id="RHEA:27966"/>
        <dbReference type="ChEBI" id="CHEBI:15343"/>
        <dbReference type="ChEBI" id="CHEBI:15377"/>
        <dbReference type="ChEBI" id="CHEBI:15378"/>
        <dbReference type="ChEBI" id="CHEBI:18036"/>
        <dbReference type="ChEBI" id="CHEBI:58462"/>
        <dbReference type="ChEBI" id="CHEBI:61032"/>
        <dbReference type="EC" id="4.1.2.50"/>
    </reaction>
</comment>
<feature type="binding site" evidence="10">
    <location>
        <position position="29"/>
    </location>
    <ligand>
        <name>Zn(2+)</name>
        <dbReference type="ChEBI" id="CHEBI:29105"/>
    </ligand>
</feature>
<keyword evidence="8" id="KW-0671">Queuosine biosynthesis</keyword>
<comment type="pathway">
    <text evidence="1 8">Purine metabolism; 7-cyano-7-deazaguanine biosynthesis.</text>
</comment>
<comment type="cofactor">
    <cofactor evidence="8 10">
        <name>Zn(2+)</name>
        <dbReference type="ChEBI" id="CHEBI:29105"/>
    </cofactor>
    <text evidence="8 10">Binds 1 zinc ion per subunit.</text>
</comment>
<dbReference type="InterPro" id="IPR007115">
    <property type="entry name" value="6-PTP_synth/QueD"/>
</dbReference>
<evidence type="ECO:0000256" key="4">
    <source>
        <dbReference type="ARBA" id="ARBA00022723"/>
    </source>
</evidence>
<dbReference type="EC" id="4.-.-.-" evidence="8"/>
<keyword evidence="5 8" id="KW-0862">Zinc</keyword>
<reference evidence="11 12" key="1">
    <citation type="submission" date="2016-11" db="EMBL/GenBank/DDBJ databases">
        <authorList>
            <person name="Jaros S."/>
            <person name="Januszkiewicz K."/>
            <person name="Wedrychowicz H."/>
        </authorList>
    </citation>
    <scope>NUCLEOTIDE SEQUENCE [LARGE SCALE GENOMIC DNA]</scope>
    <source>
        <strain evidence="11 12">DSM 44666</strain>
    </source>
</reference>
<dbReference type="InterPro" id="IPR038418">
    <property type="entry name" value="6-PTP_synth/QueD_sf"/>
</dbReference>
<comment type="similarity">
    <text evidence="2 8">Belongs to the PTPS family. QueD subfamily.</text>
</comment>
<evidence type="ECO:0000256" key="5">
    <source>
        <dbReference type="ARBA" id="ARBA00022833"/>
    </source>
</evidence>
<dbReference type="Pfam" id="PF01242">
    <property type="entry name" value="PTPS"/>
    <property type="match status" value="1"/>
</dbReference>
<dbReference type="STRING" id="112248.SAMN05444392_10529"/>
<evidence type="ECO:0000256" key="1">
    <source>
        <dbReference type="ARBA" id="ARBA00005061"/>
    </source>
</evidence>
<dbReference type="UniPathway" id="UPA00391"/>
<evidence type="ECO:0000256" key="3">
    <source>
        <dbReference type="ARBA" id="ARBA00018141"/>
    </source>
</evidence>
<dbReference type="Gene3D" id="3.30.479.10">
    <property type="entry name" value="6-pyruvoyl tetrahydropterin synthase/QueD"/>
    <property type="match status" value="1"/>
</dbReference>
<dbReference type="PIRSF" id="PIRSF006113">
    <property type="entry name" value="PTP_synth"/>
    <property type="match status" value="1"/>
</dbReference>
<evidence type="ECO:0000256" key="2">
    <source>
        <dbReference type="ARBA" id="ARBA00008900"/>
    </source>
</evidence>
<evidence type="ECO:0000256" key="9">
    <source>
        <dbReference type="PIRSR" id="PIRSR006113-1"/>
    </source>
</evidence>
<evidence type="ECO:0000313" key="11">
    <source>
        <dbReference type="EMBL" id="SHE93485.1"/>
    </source>
</evidence>
<dbReference type="AlphaFoldDB" id="A0A1M4XIZ8"/>
<dbReference type="Proteomes" id="UP000184476">
    <property type="component" value="Unassembled WGS sequence"/>
</dbReference>
<proteinExistence type="inferred from homology"/>
<accession>A0A1M4XIZ8</accession>
<feature type="binding site" evidence="10">
    <location>
        <position position="31"/>
    </location>
    <ligand>
        <name>Zn(2+)</name>
        <dbReference type="ChEBI" id="CHEBI:29105"/>
    </ligand>
</feature>
<dbReference type="OrthoDB" id="9804698at2"/>
<feature type="active site" description="Charge relay system" evidence="9">
    <location>
        <position position="117"/>
    </location>
</feature>
<evidence type="ECO:0000256" key="7">
    <source>
        <dbReference type="ARBA" id="ARBA00048807"/>
    </source>
</evidence>
<dbReference type="SUPFAM" id="SSF55620">
    <property type="entry name" value="Tetrahydrobiopterin biosynthesis enzymes-like"/>
    <property type="match status" value="1"/>
</dbReference>
<protein>
    <recommendedName>
        <fullName evidence="3 8">6-carboxy-5,6,7,8-tetrahydropterin synthase</fullName>
        <ecNumber evidence="8">4.-.-.-</ecNumber>
    </recommendedName>
</protein>
<name>A0A1M4XIZ8_9BACL</name>
<keyword evidence="6 8" id="KW-0456">Lyase</keyword>
<evidence type="ECO:0000256" key="6">
    <source>
        <dbReference type="ARBA" id="ARBA00023239"/>
    </source>
</evidence>
<evidence type="ECO:0000256" key="8">
    <source>
        <dbReference type="PIRNR" id="PIRNR006113"/>
    </source>
</evidence>
<gene>
    <name evidence="11" type="ORF">SAMN05444392_10529</name>
</gene>
<dbReference type="GO" id="GO:0070497">
    <property type="term" value="F:6-carboxytetrahydropterin synthase activity"/>
    <property type="evidence" value="ECO:0007669"/>
    <property type="project" value="UniProtKB-EC"/>
</dbReference>
<evidence type="ECO:0000256" key="10">
    <source>
        <dbReference type="PIRSR" id="PIRSR006113-2"/>
    </source>
</evidence>
<sequence>MSKQYQLVKTFSISCAHYIPGADKCGQLHGHNYQVTFCIEGKELDQSDMLIDFREIKHALVKRYDHQLLNHFPEFDREQGGVFPTAERIAEVCFQRIAQLCSQKENQPRLRWVEIRETAEAYARYGEI</sequence>